<dbReference type="Pfam" id="PF03862">
    <property type="entry name" value="SpoVAC_SpoVAEB"/>
    <property type="match status" value="1"/>
</dbReference>
<gene>
    <name evidence="2" type="ORF">RsTaC01_0500</name>
</gene>
<dbReference type="EMBL" id="AP027925">
    <property type="protein sequence ID" value="BED92666.1"/>
    <property type="molecule type" value="Genomic_DNA"/>
</dbReference>
<dbReference type="Proteomes" id="UP001335720">
    <property type="component" value="Chromosome"/>
</dbReference>
<protein>
    <submittedName>
        <fullName evidence="2">Stage V sporulation protein AC</fullName>
    </submittedName>
</protein>
<evidence type="ECO:0000313" key="2">
    <source>
        <dbReference type="EMBL" id="BED92666.1"/>
    </source>
</evidence>
<accession>A0AA48KW64</accession>
<feature type="transmembrane region" description="Helical" evidence="1">
    <location>
        <begin position="21"/>
        <end position="47"/>
    </location>
</feature>
<proteinExistence type="predicted"/>
<keyword evidence="1" id="KW-1133">Transmembrane helix</keyword>
<reference evidence="2" key="1">
    <citation type="journal article" date="2023" name="ISME J.">
        <title>Emergence of putative energy parasites within Clostridia revealed by genome analysis of a novel endosymbiotic clade.</title>
        <authorList>
            <person name="Takahashi K."/>
            <person name="Kuwahara H."/>
            <person name="Horikawa Y."/>
            <person name="Izawa K."/>
            <person name="Kato D."/>
            <person name="Inagaki T."/>
            <person name="Yuki M."/>
            <person name="Ohkuma M."/>
            <person name="Hongoh Y."/>
        </authorList>
    </citation>
    <scope>NUCLEOTIDE SEQUENCE</scope>
    <source>
        <strain evidence="2">RsTa-C01</strain>
    </source>
</reference>
<dbReference type="PANTHER" id="PTHR38450:SF1">
    <property type="entry name" value="STAGE V SPORULATION PROTEIN AC"/>
    <property type="match status" value="1"/>
</dbReference>
<dbReference type="NCBIfam" id="TIGR02838">
    <property type="entry name" value="spore_V_AC"/>
    <property type="match status" value="1"/>
</dbReference>
<feature type="transmembrane region" description="Helical" evidence="1">
    <location>
        <begin position="59"/>
        <end position="76"/>
    </location>
</feature>
<keyword evidence="1" id="KW-0812">Transmembrane</keyword>
<feature type="transmembrane region" description="Helical" evidence="1">
    <location>
        <begin position="83"/>
        <end position="100"/>
    </location>
</feature>
<dbReference type="AlphaFoldDB" id="A0AA48KW64"/>
<sequence length="147" mass="16080">MKTTPEEYDKKVSIISPKSKIVKNIFFAFLSGGTICTIGQILLNIYLNFGLEKKQANTWVTVTLIFLGGFLTSLKIYDNIAKYAGAGTILPVTGFANSMVSPAMEFKTEGHVLGLGAKMFLISGPVIVFSVVSSVIYGIFIYVFKLY</sequence>
<dbReference type="InterPro" id="IPR014203">
    <property type="entry name" value="Spore_V_AC"/>
</dbReference>
<dbReference type="KEGG" id="ptrh:RsTaC01_0500"/>
<name>A0AA48KW64_9FIRM</name>
<dbReference type="InterPro" id="IPR005562">
    <property type="entry name" value="SpoVA"/>
</dbReference>
<evidence type="ECO:0000256" key="1">
    <source>
        <dbReference type="SAM" id="Phobius"/>
    </source>
</evidence>
<organism evidence="2">
    <name type="scientific">Candidatus Paraimprobicoccus trichonymphae</name>
    <dbReference type="NCBI Taxonomy" id="3033793"/>
    <lineage>
        <taxon>Bacteria</taxon>
        <taxon>Bacillati</taxon>
        <taxon>Bacillota</taxon>
        <taxon>Clostridia</taxon>
        <taxon>Candidatus Paraimprobicoccus</taxon>
    </lineage>
</organism>
<keyword evidence="1" id="KW-0472">Membrane</keyword>
<feature type="transmembrane region" description="Helical" evidence="1">
    <location>
        <begin position="120"/>
        <end position="144"/>
    </location>
</feature>
<dbReference type="PANTHER" id="PTHR38450">
    <property type="entry name" value="STAGE V SPORULATION PROTEIN AC-RELATED"/>
    <property type="match status" value="1"/>
</dbReference>